<reference evidence="1 2" key="1">
    <citation type="submission" date="2019-05" db="EMBL/GenBank/DDBJ databases">
        <authorList>
            <consortium name="Pathogen Informatics"/>
        </authorList>
    </citation>
    <scope>NUCLEOTIDE SEQUENCE [LARGE SCALE GENOMIC DNA]</scope>
    <source>
        <strain evidence="1 2">NCTC11557</strain>
    </source>
</reference>
<evidence type="ECO:0000313" key="1">
    <source>
        <dbReference type="EMBL" id="VTT25033.1"/>
    </source>
</evidence>
<dbReference type="AlphaFoldDB" id="A0AAE9QYC0"/>
<dbReference type="Proteomes" id="UP000339049">
    <property type="component" value="Unassembled WGS sequence"/>
</dbReference>
<accession>A0AAE9QYC0</accession>
<sequence length="223" mass="26556">MPITKFKNSCHIIFKNCSERIQKVYEDYGYQSNISFYPNDEKLIGNILSYSSLDKLRAEYLITPGVINFLVKQEHYFHDENELLWGDNIDDYLEDFFISMILDMQEIPEYTKYLLDFSLTDKTSIKEFFVNNFPHESSKYNELKDKFIDFTYNKYDILDLESLDKQGTIFKLVEEKDVTLNSKLKTPYLSFTKLPDKLDYLAKYILVPILKDLMLVNLIHYNN</sequence>
<proteinExistence type="predicted"/>
<organism evidence="1 2">
    <name type="scientific">Streptococcus dysgalactiae subsp. equisimilis</name>
    <name type="common">Streptococcus equisimilis</name>
    <dbReference type="NCBI Taxonomy" id="119602"/>
    <lineage>
        <taxon>Bacteria</taxon>
        <taxon>Bacillati</taxon>
        <taxon>Bacillota</taxon>
        <taxon>Bacilli</taxon>
        <taxon>Lactobacillales</taxon>
        <taxon>Streptococcaceae</taxon>
        <taxon>Streptococcus</taxon>
    </lineage>
</organism>
<name>A0AAE9QYC0_STREQ</name>
<protein>
    <submittedName>
        <fullName evidence="1">Uncharacterized protein</fullName>
    </submittedName>
</protein>
<evidence type="ECO:0000313" key="2">
    <source>
        <dbReference type="Proteomes" id="UP000339049"/>
    </source>
</evidence>
<dbReference type="RefSeq" id="WP_049520118.1">
    <property type="nucleotide sequence ID" value="NZ_CABEIX010000004.1"/>
</dbReference>
<comment type="caution">
    <text evidence="1">The sequence shown here is derived from an EMBL/GenBank/DDBJ whole genome shotgun (WGS) entry which is preliminary data.</text>
</comment>
<gene>
    <name evidence="1" type="ORF">NCTC11557_01413</name>
</gene>
<dbReference type="EMBL" id="CABEIY010000007">
    <property type="protein sequence ID" value="VTT25033.1"/>
    <property type="molecule type" value="Genomic_DNA"/>
</dbReference>